<feature type="domain" description="Glycosyl transferase family 1" evidence="1">
    <location>
        <begin position="193"/>
        <end position="345"/>
    </location>
</feature>
<accession>A0A4Z0WF64</accession>
<dbReference type="InterPro" id="IPR001296">
    <property type="entry name" value="Glyco_trans_1"/>
</dbReference>
<keyword evidence="4" id="KW-1185">Reference proteome</keyword>
<name>A0A4Z0WF64_9GAMM</name>
<reference evidence="3 4" key="1">
    <citation type="submission" date="2019-04" db="EMBL/GenBank/DDBJ databases">
        <title>Natronospirillum operosus gen. nov., sp. nov., a haloalkaliphilic satellite isolated from decaying biomass of laboratory culture of cyanobacterium Geitlerinema sp. and proposal of Natronospirillaceae fam. nov. and Saccharospirillaceae fam. nov.</title>
        <authorList>
            <person name="Kevbrin V."/>
            <person name="Boltyanskaya Y."/>
            <person name="Koziaeva V."/>
            <person name="Grouzdev D.S."/>
            <person name="Park M."/>
            <person name="Cho J."/>
        </authorList>
    </citation>
    <scope>NUCLEOTIDE SEQUENCE [LARGE SCALE GENOMIC DNA]</scope>
    <source>
        <strain evidence="3 4">G-116</strain>
    </source>
</reference>
<keyword evidence="3" id="KW-0808">Transferase</keyword>
<comment type="caution">
    <text evidence="3">The sequence shown here is derived from an EMBL/GenBank/DDBJ whole genome shotgun (WGS) entry which is preliminary data.</text>
</comment>
<dbReference type="GO" id="GO:0016757">
    <property type="term" value="F:glycosyltransferase activity"/>
    <property type="evidence" value="ECO:0007669"/>
    <property type="project" value="UniProtKB-ARBA"/>
</dbReference>
<gene>
    <name evidence="3" type="ORF">E4656_02280</name>
</gene>
<dbReference type="PANTHER" id="PTHR12526">
    <property type="entry name" value="GLYCOSYLTRANSFERASE"/>
    <property type="match status" value="1"/>
</dbReference>
<protein>
    <submittedName>
        <fullName evidence="3">Glycosyltransferase</fullName>
    </submittedName>
</protein>
<dbReference type="PANTHER" id="PTHR12526:SF637">
    <property type="entry name" value="GLYCOSYLTRANSFERASE EPSF-RELATED"/>
    <property type="match status" value="1"/>
</dbReference>
<dbReference type="OrthoDB" id="9787617at2"/>
<organism evidence="3 4">
    <name type="scientific">Natronospirillum operosum</name>
    <dbReference type="NCBI Taxonomy" id="2759953"/>
    <lineage>
        <taxon>Bacteria</taxon>
        <taxon>Pseudomonadati</taxon>
        <taxon>Pseudomonadota</taxon>
        <taxon>Gammaproteobacteria</taxon>
        <taxon>Oceanospirillales</taxon>
        <taxon>Natronospirillaceae</taxon>
        <taxon>Natronospirillum</taxon>
    </lineage>
</organism>
<dbReference type="CDD" id="cd03811">
    <property type="entry name" value="GT4_GT28_WabH-like"/>
    <property type="match status" value="1"/>
</dbReference>
<dbReference type="Gene3D" id="3.40.50.2000">
    <property type="entry name" value="Glycogen Phosphorylase B"/>
    <property type="match status" value="2"/>
</dbReference>
<dbReference type="SUPFAM" id="SSF53756">
    <property type="entry name" value="UDP-Glycosyltransferase/glycogen phosphorylase"/>
    <property type="match status" value="1"/>
</dbReference>
<dbReference type="InterPro" id="IPR028098">
    <property type="entry name" value="Glyco_trans_4-like_N"/>
</dbReference>
<dbReference type="Pfam" id="PF00534">
    <property type="entry name" value="Glycos_transf_1"/>
    <property type="match status" value="1"/>
</dbReference>
<dbReference type="Proteomes" id="UP000297475">
    <property type="component" value="Unassembled WGS sequence"/>
</dbReference>
<evidence type="ECO:0000313" key="4">
    <source>
        <dbReference type="Proteomes" id="UP000297475"/>
    </source>
</evidence>
<feature type="domain" description="Glycosyltransferase subfamily 4-like N-terminal" evidence="2">
    <location>
        <begin position="14"/>
        <end position="173"/>
    </location>
</feature>
<evidence type="ECO:0000313" key="3">
    <source>
        <dbReference type="EMBL" id="TGG95268.1"/>
    </source>
</evidence>
<evidence type="ECO:0000259" key="1">
    <source>
        <dbReference type="Pfam" id="PF00534"/>
    </source>
</evidence>
<proteinExistence type="predicted"/>
<sequence length="369" mass="41216">MQRLCIIMPLFQGGGAERMGVNLANHFSAVGIEVTLLVFRDEGPLRQDVDDGVQILALNTHSRNPYRKLAHTLRALNPDSVLTMYRKANTAVGISRFWYSDYRLVVREANTIHDIMRKNPLRRWKNLTKLRLAYRQADGLIANTHHVIEDLEQHGVVPRGQIQYIPNPVHIARISALAAEDPGHPWLADQRSERVLMTSGRLHTQKNQALLLEAFAKAREAHGDLRLIILGEGELRRPLEQQAEGLGIREHVDLPGFVRNPYAWYRAADLFILPSNREGFPNVLVEAMACGTPVIATDCPGESATILEHGRHGKLVAQGDRAQLTAAILDSLENPADDATRQQLQARAGAFDQEEVALSYARMLGLTLQ</sequence>
<dbReference type="EMBL" id="SRMF01000001">
    <property type="protein sequence ID" value="TGG95268.1"/>
    <property type="molecule type" value="Genomic_DNA"/>
</dbReference>
<dbReference type="Pfam" id="PF13439">
    <property type="entry name" value="Glyco_transf_4"/>
    <property type="match status" value="1"/>
</dbReference>
<dbReference type="AlphaFoldDB" id="A0A4Z0WF64"/>
<evidence type="ECO:0000259" key="2">
    <source>
        <dbReference type="Pfam" id="PF13439"/>
    </source>
</evidence>
<dbReference type="RefSeq" id="WP_135480800.1">
    <property type="nucleotide sequence ID" value="NZ_SRMF01000001.1"/>
</dbReference>